<reference evidence="2 3" key="1">
    <citation type="submission" date="2018-05" db="EMBL/GenBank/DDBJ databases">
        <title>Freshwater and sediment microbial communities from various areas in North America, analyzing microbe dynamics in response to fracking.</title>
        <authorList>
            <person name="Lamendella R."/>
        </authorList>
    </citation>
    <scope>NUCLEOTIDE SEQUENCE [LARGE SCALE GENOMIC DNA]</scope>
    <source>
        <strain evidence="2 3">15_TX</strain>
    </source>
</reference>
<dbReference type="SUPFAM" id="SSF56281">
    <property type="entry name" value="Metallo-hydrolase/oxidoreductase"/>
    <property type="match status" value="1"/>
</dbReference>
<evidence type="ECO:0000313" key="3">
    <source>
        <dbReference type="Proteomes" id="UP000247150"/>
    </source>
</evidence>
<dbReference type="InterPro" id="IPR001279">
    <property type="entry name" value="Metallo-B-lactamas"/>
</dbReference>
<dbReference type="Proteomes" id="UP000247150">
    <property type="component" value="Unassembled WGS sequence"/>
</dbReference>
<feature type="domain" description="Metallo-beta-lactamase" evidence="1">
    <location>
        <begin position="21"/>
        <end position="234"/>
    </location>
</feature>
<dbReference type="RefSeq" id="WP_110064327.1">
    <property type="nucleotide sequence ID" value="NZ_QGTW01000003.1"/>
</dbReference>
<gene>
    <name evidence="2" type="ORF">DFO73_103346</name>
</gene>
<dbReference type="PANTHER" id="PTHR23131:SF4">
    <property type="entry name" value="METALLO-BETA-LACTAMASE SUPERFAMILY POTEIN"/>
    <property type="match status" value="1"/>
</dbReference>
<evidence type="ECO:0000259" key="1">
    <source>
        <dbReference type="SMART" id="SM00849"/>
    </source>
</evidence>
<protein>
    <submittedName>
        <fullName evidence="2">Glyoxylase-like metal-dependent hydrolase (Beta-lactamase superfamily II)</fullName>
    </submittedName>
</protein>
<dbReference type="OrthoDB" id="2971563at2"/>
<dbReference type="EMBL" id="QGTW01000003">
    <property type="protein sequence ID" value="PWW30460.1"/>
    <property type="molecule type" value="Genomic_DNA"/>
</dbReference>
<comment type="caution">
    <text evidence="2">The sequence shown here is derived from an EMBL/GenBank/DDBJ whole genome shotgun (WGS) entry which is preliminary data.</text>
</comment>
<dbReference type="SMART" id="SM00849">
    <property type="entry name" value="Lactamase_B"/>
    <property type="match status" value="1"/>
</dbReference>
<dbReference type="PANTHER" id="PTHR23131">
    <property type="entry name" value="ENDORIBONUCLEASE LACTB2"/>
    <property type="match status" value="1"/>
</dbReference>
<keyword evidence="2" id="KW-0378">Hydrolase</keyword>
<sequence>MAEWKDGIAKLIIPTPFAVGDVNVYAVKGEKLTLVDAGPKTDEAWDALKEQLKELHLIPGDFEQVVLTHHHPDHAGLLDFFPQNMEIYGHPVNQRWLSRTEAFLKAHDEFYYNLFTEFGVPEKYLSFIGLMRKTLRFSCNRSLTGELQEGDKPAGLDEWTVIETPGHAQSHMGLLREKDGVFIGGDHLLAHISPNPILEPPLPGKTERPKPQLQYNESLKKVQDLPISLFYSGHGEDITNVNELIEVRLGRQHDRAMKVKEWLESESLTVFEACRRLFPKVYEKELSLTISETVAQLDYLYSIGEIYIDKEEKAFLYSASKEVV</sequence>
<organism evidence="2 3">
    <name type="scientific">Cytobacillus oceanisediminis</name>
    <dbReference type="NCBI Taxonomy" id="665099"/>
    <lineage>
        <taxon>Bacteria</taxon>
        <taxon>Bacillati</taxon>
        <taxon>Bacillota</taxon>
        <taxon>Bacilli</taxon>
        <taxon>Bacillales</taxon>
        <taxon>Bacillaceae</taxon>
        <taxon>Cytobacillus</taxon>
    </lineage>
</organism>
<name>A0A2V3A3H0_9BACI</name>
<dbReference type="GO" id="GO:0016787">
    <property type="term" value="F:hydrolase activity"/>
    <property type="evidence" value="ECO:0007669"/>
    <property type="project" value="UniProtKB-KW"/>
</dbReference>
<dbReference type="InterPro" id="IPR050662">
    <property type="entry name" value="Sec-metab_biosynth-thioest"/>
</dbReference>
<proteinExistence type="predicted"/>
<dbReference type="InterPro" id="IPR036866">
    <property type="entry name" value="RibonucZ/Hydroxyglut_hydro"/>
</dbReference>
<evidence type="ECO:0000313" key="2">
    <source>
        <dbReference type="EMBL" id="PWW30460.1"/>
    </source>
</evidence>
<dbReference type="Gene3D" id="3.60.15.10">
    <property type="entry name" value="Ribonuclease Z/Hydroxyacylglutathione hydrolase-like"/>
    <property type="match status" value="1"/>
</dbReference>
<accession>A0A2V3A3H0</accession>
<dbReference type="Pfam" id="PF00753">
    <property type="entry name" value="Lactamase_B"/>
    <property type="match status" value="1"/>
</dbReference>
<dbReference type="AlphaFoldDB" id="A0A2V3A3H0"/>